<evidence type="ECO:0000256" key="1">
    <source>
        <dbReference type="SAM" id="MobiDB-lite"/>
    </source>
</evidence>
<evidence type="ECO:0000313" key="3">
    <source>
        <dbReference type="EMBL" id="MCT4701182.1"/>
    </source>
</evidence>
<dbReference type="SUPFAM" id="SSF53098">
    <property type="entry name" value="Ribonuclease H-like"/>
    <property type="match status" value="1"/>
</dbReference>
<feature type="region of interest" description="Disordered" evidence="1">
    <location>
        <begin position="271"/>
        <end position="290"/>
    </location>
</feature>
<gene>
    <name evidence="3" type="ORF">MUA00_05095</name>
</gene>
<dbReference type="InterPro" id="IPR033390">
    <property type="entry name" value="Rv2179c-like"/>
</dbReference>
<reference evidence="3" key="1">
    <citation type="submission" date="2022-03" db="EMBL/GenBank/DDBJ databases">
        <title>Proposal of a novel genus Dryocolo and two novel species.</title>
        <authorList>
            <person name="Maddock D.W."/>
            <person name="Brady C.L."/>
            <person name="Denman S."/>
            <person name="Arnold D."/>
        </authorList>
    </citation>
    <scope>NUCLEOTIDE SEQUENCE</scope>
    <source>
        <strain evidence="3">H6W4</strain>
    </source>
</reference>
<dbReference type="InterPro" id="IPR036397">
    <property type="entry name" value="RNaseH_sf"/>
</dbReference>
<dbReference type="InterPro" id="IPR012337">
    <property type="entry name" value="RNaseH-like_sf"/>
</dbReference>
<proteinExistence type="predicted"/>
<dbReference type="Pfam" id="PF06630">
    <property type="entry name" value="Exonuc_VIII"/>
    <property type="match status" value="1"/>
</dbReference>
<dbReference type="AlphaFoldDB" id="A0A9X3AME6"/>
<accession>A0A9X3AME6</accession>
<feature type="region of interest" description="Disordered" evidence="1">
    <location>
        <begin position="458"/>
        <end position="478"/>
    </location>
</feature>
<feature type="region of interest" description="Disordered" evidence="1">
    <location>
        <begin position="98"/>
        <end position="126"/>
    </location>
</feature>
<dbReference type="Proteomes" id="UP001150641">
    <property type="component" value="Unassembled WGS sequence"/>
</dbReference>
<dbReference type="Pfam" id="PF16473">
    <property type="entry name" value="Rv2179c-like"/>
    <property type="match status" value="1"/>
</dbReference>
<name>A0A9X3AME6_9ENTR</name>
<dbReference type="GO" id="GO:0003676">
    <property type="term" value="F:nucleic acid binding"/>
    <property type="evidence" value="ECO:0007669"/>
    <property type="project" value="InterPro"/>
</dbReference>
<evidence type="ECO:0000259" key="2">
    <source>
        <dbReference type="Pfam" id="PF16473"/>
    </source>
</evidence>
<organism evidence="3 4">
    <name type="scientific">Dryocola boscaweniae</name>
    <dbReference type="NCBI Taxonomy" id="2925397"/>
    <lineage>
        <taxon>Bacteria</taxon>
        <taxon>Pseudomonadati</taxon>
        <taxon>Pseudomonadota</taxon>
        <taxon>Gammaproteobacteria</taxon>
        <taxon>Enterobacterales</taxon>
        <taxon>Enterobacteriaceae</taxon>
        <taxon>Dryocola</taxon>
    </lineage>
</organism>
<protein>
    <submittedName>
        <fullName evidence="3">3'-5' exoribonuclease</fullName>
    </submittedName>
</protein>
<evidence type="ECO:0000313" key="4">
    <source>
        <dbReference type="Proteomes" id="UP001150641"/>
    </source>
</evidence>
<dbReference type="GO" id="GO:0051908">
    <property type="term" value="F:double-stranded DNA 5'-3' DNA exonuclease activity"/>
    <property type="evidence" value="ECO:0007669"/>
    <property type="project" value="InterPro"/>
</dbReference>
<feature type="domain" description="3'-5' exoribonuclease Rv2179c-like" evidence="2">
    <location>
        <begin position="516"/>
        <end position="694"/>
    </location>
</feature>
<keyword evidence="4" id="KW-1185">Reference proteome</keyword>
<dbReference type="EMBL" id="JALHAP010000072">
    <property type="protein sequence ID" value="MCT4701182.1"/>
    <property type="molecule type" value="Genomic_DNA"/>
</dbReference>
<feature type="compositionally biased region" description="Acidic residues" evidence="1">
    <location>
        <begin position="467"/>
        <end position="476"/>
    </location>
</feature>
<dbReference type="RefSeq" id="WP_271121997.1">
    <property type="nucleotide sequence ID" value="NZ_JALHAN010000059.1"/>
</dbReference>
<sequence length="700" mass="77240">MNTYAYLIKAKAKATEAKSLFCWLSAKSDSRAEREILNILEDNGIEVGRGADHQLPVRTDWHVVDDLPEEGVLDDTWCERYQLAENGTSWQAILQTPPVSEPEENIEATEPNNNAAESVSPPPAEDELEHPVAQLSFRKKLLSQFICHDITHHVNHAQRIQIAELELDQDNYYVQNMLLAAENTPEVKSLSTNSIWKFTDAVKKVFLVDSRPELGLLMQFMKAWMQTPHIDRGLLVKEWVAGNRISSVTPMMKAAPPLSVVDAVREEAASEKLKTETGTTAGGGQLTDRGSEFTHDMKSLQLDIALGVISRSMDFDIYNLEGGVYRRAKEIRDTRPNSHDEYLAWLGRLNKCAGILDYSRAAIIAMIKTAPDELWRTPGALQGYINSTLVETNHANPSAETVAIACGAVKTEPKQPSPAASPAEDQLVKISAGVFDASALFNAAPKNEINEAISPAETAENVQMEENNGDEAEADNEVQVGETADDTIESGAGIGEQADPLNNDTGHQIEESEFYTHLMVDTETMGSNPDAPIISIGAVFFDPNTGRTGSEFYKVIGLESAMEFGGVPDAGTILWWMKQSSEARSALLIDDAIPLDDALLQFNDFISENSANGPGTVQIWGNGATFDNVLLRQSYHRANIPCLWKFRNDRDVRTIVEMGKAVGINPRYEIPFEGDQHNALADAYHQAKYVSAIWQRLIQN</sequence>
<dbReference type="Gene3D" id="3.30.420.10">
    <property type="entry name" value="Ribonuclease H-like superfamily/Ribonuclease H"/>
    <property type="match status" value="1"/>
</dbReference>
<dbReference type="InterPro" id="IPR010584">
    <property type="entry name" value="ExoDNase_VIII"/>
</dbReference>
<comment type="caution">
    <text evidence="3">The sequence shown here is derived from an EMBL/GenBank/DDBJ whole genome shotgun (WGS) entry which is preliminary data.</text>
</comment>